<name>A0A8S0Z3S7_ARCPL</name>
<evidence type="ECO:0000256" key="1">
    <source>
        <dbReference type="SAM" id="MobiDB-lite"/>
    </source>
</evidence>
<dbReference type="Proteomes" id="UP000494106">
    <property type="component" value="Unassembled WGS sequence"/>
</dbReference>
<keyword evidence="3" id="KW-1185">Reference proteome</keyword>
<reference evidence="2 3" key="1">
    <citation type="submission" date="2020-04" db="EMBL/GenBank/DDBJ databases">
        <authorList>
            <person name="Wallbank WR R."/>
            <person name="Pardo Diaz C."/>
            <person name="Kozak K."/>
            <person name="Martin S."/>
            <person name="Jiggins C."/>
            <person name="Moest M."/>
            <person name="Warren A I."/>
            <person name="Byers J.R.P. K."/>
            <person name="Montejo-Kovacevich G."/>
            <person name="Yen C E."/>
        </authorList>
    </citation>
    <scope>NUCLEOTIDE SEQUENCE [LARGE SCALE GENOMIC DNA]</scope>
</reference>
<feature type="region of interest" description="Disordered" evidence="1">
    <location>
        <begin position="1"/>
        <end position="24"/>
    </location>
</feature>
<gene>
    <name evidence="2" type="ORF">APLA_LOCUS2908</name>
</gene>
<dbReference type="EMBL" id="CADEBC010000208">
    <property type="protein sequence ID" value="CAB3226483.1"/>
    <property type="molecule type" value="Genomic_DNA"/>
</dbReference>
<protein>
    <submittedName>
        <fullName evidence="2">Uncharacterized protein</fullName>
    </submittedName>
</protein>
<dbReference type="OrthoDB" id="7466518at2759"/>
<organism evidence="2 3">
    <name type="scientific">Arctia plantaginis</name>
    <name type="common">Wood tiger moth</name>
    <name type="synonym">Phalaena plantaginis</name>
    <dbReference type="NCBI Taxonomy" id="874455"/>
    <lineage>
        <taxon>Eukaryota</taxon>
        <taxon>Metazoa</taxon>
        <taxon>Ecdysozoa</taxon>
        <taxon>Arthropoda</taxon>
        <taxon>Hexapoda</taxon>
        <taxon>Insecta</taxon>
        <taxon>Pterygota</taxon>
        <taxon>Neoptera</taxon>
        <taxon>Endopterygota</taxon>
        <taxon>Lepidoptera</taxon>
        <taxon>Glossata</taxon>
        <taxon>Ditrysia</taxon>
        <taxon>Noctuoidea</taxon>
        <taxon>Erebidae</taxon>
        <taxon>Arctiinae</taxon>
        <taxon>Arctia</taxon>
    </lineage>
</organism>
<accession>A0A8S0Z3S7</accession>
<proteinExistence type="predicted"/>
<evidence type="ECO:0000313" key="3">
    <source>
        <dbReference type="Proteomes" id="UP000494106"/>
    </source>
</evidence>
<evidence type="ECO:0000313" key="2">
    <source>
        <dbReference type="EMBL" id="CAB3226483.1"/>
    </source>
</evidence>
<sequence length="76" mass="8317">MTFGESDQAEAGPGGGPIEDEDEVEEECLENCAKSCPPPIKNLCASNRFDNLHAELNQQNRLVYEITTRSSDVCSL</sequence>
<dbReference type="AlphaFoldDB" id="A0A8S0Z3S7"/>
<comment type="caution">
    <text evidence="2">The sequence shown here is derived from an EMBL/GenBank/DDBJ whole genome shotgun (WGS) entry which is preliminary data.</text>
</comment>